<dbReference type="OrthoDB" id="5242601at2"/>
<dbReference type="Proteomes" id="UP000322110">
    <property type="component" value="Unassembled WGS sequence"/>
</dbReference>
<evidence type="ECO:0000256" key="1">
    <source>
        <dbReference type="SAM" id="MobiDB-lite"/>
    </source>
</evidence>
<evidence type="ECO:0000313" key="4">
    <source>
        <dbReference type="Proteomes" id="UP000322110"/>
    </source>
</evidence>
<feature type="domain" description="Polysaccharide pyruvyl transferase" evidence="2">
    <location>
        <begin position="74"/>
        <end position="298"/>
    </location>
</feature>
<evidence type="ECO:0000313" key="3">
    <source>
        <dbReference type="EMBL" id="KAA2214976.1"/>
    </source>
</evidence>
<feature type="region of interest" description="Disordered" evidence="1">
    <location>
        <begin position="1"/>
        <end position="29"/>
    </location>
</feature>
<protein>
    <recommendedName>
        <fullName evidence="2">Polysaccharide pyruvyl transferase domain-containing protein</fullName>
    </recommendedName>
</protein>
<sequence>MQQINGSGKARPDTRRVCRVRNSQPPDRDASKCFSLWSLVTGVQPLHRMQTMLIDELLRPYQNKRVFYFPNPGNAGDSVIAAATMQAFRRNGITFEEMKSDSPVDGEVVFLGGGGNFIPLYTGMQWAMGDVHQRAKEVILLPHIVRGNEDILGKLGSNVTIICREIESYRHMVQNTARCNVALGHDMAFHLDPEEITRSISDVRALEDTFNKRLLDYKVTRNRITDPEVAVFARRDGESTGQLQDGTIDISDAYAYGCGPGNAERATWCFIHAIRLARAVRTDRLHIGIVAAILNKTCELMDNSYGKNAAIYEHSIKNYFPHVRTSARPHVRMPKAQ</sequence>
<dbReference type="EMBL" id="VUKA01000001">
    <property type="protein sequence ID" value="KAA2214976.1"/>
    <property type="molecule type" value="Genomic_DNA"/>
</dbReference>
<dbReference type="RefSeq" id="WP_149810930.1">
    <property type="nucleotide sequence ID" value="NZ_VUKA01000001.1"/>
</dbReference>
<proteinExistence type="predicted"/>
<dbReference type="AlphaFoldDB" id="A0A5B2TKI7"/>
<accession>A0A5B2TKI7</accession>
<name>A0A5B2TKI7_9PROT</name>
<dbReference type="InterPro" id="IPR007345">
    <property type="entry name" value="Polysacch_pyruvyl_Trfase"/>
</dbReference>
<keyword evidence="4" id="KW-1185">Reference proteome</keyword>
<comment type="caution">
    <text evidence="3">The sequence shown here is derived from an EMBL/GenBank/DDBJ whole genome shotgun (WGS) entry which is preliminary data.</text>
</comment>
<dbReference type="Pfam" id="PF04230">
    <property type="entry name" value="PS_pyruv_trans"/>
    <property type="match status" value="1"/>
</dbReference>
<reference evidence="3 4" key="1">
    <citation type="journal article" date="2015" name="Int. J. Syst. Evol. Microbiol.">
        <title>Roseomonas oryzae sp. nov., isolated from paddy rhizosphere soil.</title>
        <authorList>
            <person name="Ramaprasad E.V."/>
            <person name="Sasikala Ch."/>
            <person name="Ramana Ch.V."/>
        </authorList>
    </citation>
    <scope>NUCLEOTIDE SEQUENCE [LARGE SCALE GENOMIC DNA]</scope>
    <source>
        <strain evidence="3 4">KCTC 42542</strain>
    </source>
</reference>
<gene>
    <name evidence="3" type="ORF">F0Q34_04670</name>
</gene>
<organism evidence="3 4">
    <name type="scientific">Teichococcus oryzae</name>
    <dbReference type="NCBI Taxonomy" id="1608942"/>
    <lineage>
        <taxon>Bacteria</taxon>
        <taxon>Pseudomonadati</taxon>
        <taxon>Pseudomonadota</taxon>
        <taxon>Alphaproteobacteria</taxon>
        <taxon>Acetobacterales</taxon>
        <taxon>Roseomonadaceae</taxon>
        <taxon>Roseomonas</taxon>
    </lineage>
</organism>
<evidence type="ECO:0000259" key="2">
    <source>
        <dbReference type="Pfam" id="PF04230"/>
    </source>
</evidence>